<dbReference type="Pfam" id="PF00583">
    <property type="entry name" value="Acetyltransf_1"/>
    <property type="match status" value="1"/>
</dbReference>
<dbReference type="InterPro" id="IPR001048">
    <property type="entry name" value="Asp/Glu/Uridylate_kinase"/>
</dbReference>
<dbReference type="PROSITE" id="PS51186">
    <property type="entry name" value="GNAT"/>
    <property type="match status" value="1"/>
</dbReference>
<dbReference type="Pfam" id="PF00696">
    <property type="entry name" value="AA_kinase"/>
    <property type="match status" value="1"/>
</dbReference>
<dbReference type="AlphaFoldDB" id="H9UIK3"/>
<dbReference type="SUPFAM" id="SSF55729">
    <property type="entry name" value="Acyl-CoA N-acyltransferases (Nat)"/>
    <property type="match status" value="1"/>
</dbReference>
<evidence type="ECO:0000313" key="8">
    <source>
        <dbReference type="EMBL" id="AFG37346.1"/>
    </source>
</evidence>
<organism evidence="8 9">
    <name type="scientific">Spirochaeta africana (strain ATCC 700263 / DSM 8902 / Z-7692)</name>
    <dbReference type="NCBI Taxonomy" id="889378"/>
    <lineage>
        <taxon>Bacteria</taxon>
        <taxon>Pseudomonadati</taxon>
        <taxon>Spirochaetota</taxon>
        <taxon>Spirochaetia</taxon>
        <taxon>Spirochaetales</taxon>
        <taxon>Spirochaetaceae</taxon>
        <taxon>Spirochaeta</taxon>
    </lineage>
</organism>
<dbReference type="eggNOG" id="COG1246">
    <property type="taxonomic scope" value="Bacteria"/>
</dbReference>
<dbReference type="PATRIC" id="fig|889378.3.peg.1275"/>
<name>H9UIK3_SPIAZ</name>
<accession>H9UIK3</accession>
<comment type="pathway">
    <text evidence="1">Amino-acid biosynthesis; L-arginine biosynthesis; N(2)-acetyl-L-ornithine from L-glutamate: step 1/4.</text>
</comment>
<dbReference type="PIRSF" id="PIRSF000423">
    <property type="entry name" value="ArgA"/>
    <property type="match status" value="1"/>
</dbReference>
<evidence type="ECO:0000256" key="5">
    <source>
        <dbReference type="ARBA" id="ARBA00023315"/>
    </source>
</evidence>
<dbReference type="NCBIfam" id="TIGR01890">
    <property type="entry name" value="N-Ac-Glu-synth"/>
    <property type="match status" value="1"/>
</dbReference>
<keyword evidence="4 8" id="KW-0808">Transferase</keyword>
<dbReference type="InterPro" id="IPR010167">
    <property type="entry name" value="NH2A_AcTrfase"/>
</dbReference>
<dbReference type="Gene3D" id="3.40.1160.10">
    <property type="entry name" value="Acetylglutamate kinase-like"/>
    <property type="match status" value="1"/>
</dbReference>
<dbReference type="InterPro" id="IPR000182">
    <property type="entry name" value="GNAT_dom"/>
</dbReference>
<proteinExistence type="inferred from homology"/>
<feature type="domain" description="N-acetyltransferase" evidence="7">
    <location>
        <begin position="288"/>
        <end position="435"/>
    </location>
</feature>
<evidence type="ECO:0000256" key="4">
    <source>
        <dbReference type="ARBA" id="ARBA00022679"/>
    </source>
</evidence>
<dbReference type="UniPathway" id="UPA00068">
    <property type="reaction ID" value="UER00106"/>
</dbReference>
<dbReference type="InterPro" id="IPR016181">
    <property type="entry name" value="Acyl_CoA_acyltransferase"/>
</dbReference>
<dbReference type="KEGG" id="sfc:Spiaf_1271"/>
<dbReference type="RefSeq" id="WP_014455334.1">
    <property type="nucleotide sequence ID" value="NC_017098.1"/>
</dbReference>
<dbReference type="GO" id="GO:0005737">
    <property type="term" value="C:cytoplasm"/>
    <property type="evidence" value="ECO:0007669"/>
    <property type="project" value="InterPro"/>
</dbReference>
<sequence length="435" mass="48523">MAVHLIRDIFAYADRFQGSVFVIQIDYDVIAHPSFPVVLQDLVLLHQIGIRVVLVPGARRHIDQVLERYGISCPTVQGVRVSRPEAIPFIKMAAFDAANRVMTLLSRHRVTGIIGNWVRSRGLGVINGVDYEESGKVDRISIDLIEAVLDDGLVPIFPCIGWSSTGKPYNISSLELAARLAADLGAAKLFYLAGFEGLTRETLQIPEDFLLDSSGRISRLYPDQAMQLLQNNPQCDQYIASMIECSVNACRAGVERAHIVDGRRDGVILEEVFTNQGVGTMIHKAPFESLRAMTDEDVPAVIRLMQPAMEKGILVQRSAEDLQQQLSDYVVYAADEQIVGCGALHRWGEDCAEIAALAADTDKPYEGVGERLLQYLLEKARSIGCRTVFVLTTQTADWFARFGFEHADIDHLPPQRRESYNPQRRSRVLLHHLKD</sequence>
<evidence type="ECO:0000256" key="3">
    <source>
        <dbReference type="ARBA" id="ARBA00012697"/>
    </source>
</evidence>
<comment type="catalytic activity">
    <reaction evidence="6">
        <text>L-glutamate + acetyl-CoA = N-acetyl-L-glutamate + CoA + H(+)</text>
        <dbReference type="Rhea" id="RHEA:24292"/>
        <dbReference type="ChEBI" id="CHEBI:15378"/>
        <dbReference type="ChEBI" id="CHEBI:29985"/>
        <dbReference type="ChEBI" id="CHEBI:44337"/>
        <dbReference type="ChEBI" id="CHEBI:57287"/>
        <dbReference type="ChEBI" id="CHEBI:57288"/>
        <dbReference type="EC" id="2.3.1.1"/>
    </reaction>
</comment>
<evidence type="ECO:0000256" key="6">
    <source>
        <dbReference type="ARBA" id="ARBA00048372"/>
    </source>
</evidence>
<dbReference type="eggNOG" id="COG0548">
    <property type="taxonomic scope" value="Bacteria"/>
</dbReference>
<dbReference type="SUPFAM" id="SSF53633">
    <property type="entry name" value="Carbamate kinase-like"/>
    <property type="match status" value="1"/>
</dbReference>
<reference evidence="9" key="1">
    <citation type="journal article" date="2013" name="Stand. Genomic Sci.">
        <title>Complete genome sequence of the halophilic bacterium Spirochaeta africana type strain (Z-7692(T)) from the alkaline Lake Magadi in the East African Rift.</title>
        <authorList>
            <person name="Liolos K."/>
            <person name="Abt B."/>
            <person name="Scheuner C."/>
            <person name="Teshima H."/>
            <person name="Held B."/>
            <person name="Lapidus A."/>
            <person name="Nolan M."/>
            <person name="Lucas S."/>
            <person name="Deshpande S."/>
            <person name="Cheng J.F."/>
            <person name="Tapia R."/>
            <person name="Goodwin L.A."/>
            <person name="Pitluck S."/>
            <person name="Pagani I."/>
            <person name="Ivanova N."/>
            <person name="Mavromatis K."/>
            <person name="Mikhailova N."/>
            <person name="Huntemann M."/>
            <person name="Pati A."/>
            <person name="Chen A."/>
            <person name="Palaniappan K."/>
            <person name="Land M."/>
            <person name="Rohde M."/>
            <person name="Tindall B.J."/>
            <person name="Detter J.C."/>
            <person name="Goker M."/>
            <person name="Bristow J."/>
            <person name="Eisen J.A."/>
            <person name="Markowitz V."/>
            <person name="Hugenholtz P."/>
            <person name="Woyke T."/>
            <person name="Klenk H.P."/>
            <person name="Kyrpides N.C."/>
        </authorList>
    </citation>
    <scope>NUCLEOTIDE SEQUENCE</scope>
    <source>
        <strain evidence="9">ATCC 700263 / DSM 8902 / Z-7692</strain>
    </source>
</reference>
<evidence type="ECO:0000259" key="7">
    <source>
        <dbReference type="PROSITE" id="PS51186"/>
    </source>
</evidence>
<keyword evidence="5" id="KW-0012">Acyltransferase</keyword>
<dbReference type="OrthoDB" id="9802238at2"/>
<protein>
    <recommendedName>
        <fullName evidence="3">amino-acid N-acetyltransferase</fullName>
        <ecNumber evidence="3">2.3.1.1</ecNumber>
    </recommendedName>
</protein>
<dbReference type="PANTHER" id="PTHR30602">
    <property type="entry name" value="AMINO-ACID ACETYLTRANSFERASE"/>
    <property type="match status" value="1"/>
</dbReference>
<dbReference type="Proteomes" id="UP000007383">
    <property type="component" value="Chromosome"/>
</dbReference>
<dbReference type="GO" id="GO:0006526">
    <property type="term" value="P:L-arginine biosynthetic process"/>
    <property type="evidence" value="ECO:0007669"/>
    <property type="project" value="UniProtKB-UniPathway"/>
</dbReference>
<dbReference type="NCBIfam" id="NF003641">
    <property type="entry name" value="PRK05279.1"/>
    <property type="match status" value="1"/>
</dbReference>
<dbReference type="CDD" id="cd04301">
    <property type="entry name" value="NAT_SF"/>
    <property type="match status" value="1"/>
</dbReference>
<comment type="similarity">
    <text evidence="2">Belongs to the acetyltransferase family. ArgA subfamily.</text>
</comment>
<dbReference type="GO" id="GO:0004042">
    <property type="term" value="F:L-glutamate N-acetyltransferase activity"/>
    <property type="evidence" value="ECO:0007669"/>
    <property type="project" value="InterPro"/>
</dbReference>
<evidence type="ECO:0000256" key="2">
    <source>
        <dbReference type="ARBA" id="ARBA00009145"/>
    </source>
</evidence>
<dbReference type="Gene3D" id="3.40.630.30">
    <property type="match status" value="1"/>
</dbReference>
<dbReference type="STRING" id="889378.Spiaf_1271"/>
<evidence type="ECO:0000313" key="9">
    <source>
        <dbReference type="Proteomes" id="UP000007383"/>
    </source>
</evidence>
<evidence type="ECO:0000256" key="1">
    <source>
        <dbReference type="ARBA" id="ARBA00004925"/>
    </source>
</evidence>
<gene>
    <name evidence="8" type="ordered locus">Spiaf_1271</name>
</gene>
<dbReference type="HOGENOM" id="CLU_024773_0_0_12"/>
<dbReference type="PANTHER" id="PTHR30602:SF12">
    <property type="entry name" value="AMINO-ACID ACETYLTRANSFERASE NAGS1, CHLOROPLASTIC-RELATED"/>
    <property type="match status" value="1"/>
</dbReference>
<dbReference type="EMBL" id="CP003282">
    <property type="protein sequence ID" value="AFG37346.1"/>
    <property type="molecule type" value="Genomic_DNA"/>
</dbReference>
<dbReference type="EC" id="2.3.1.1" evidence="3"/>
<keyword evidence="9" id="KW-1185">Reference proteome</keyword>
<dbReference type="HAMAP" id="MF_01105">
    <property type="entry name" value="N_acetyl_glu_synth"/>
    <property type="match status" value="1"/>
</dbReference>
<dbReference type="InterPro" id="IPR036393">
    <property type="entry name" value="AceGlu_kinase-like_sf"/>
</dbReference>